<evidence type="ECO:0000256" key="2">
    <source>
        <dbReference type="SAM" id="Phobius"/>
    </source>
</evidence>
<keyword evidence="2" id="KW-1133">Transmembrane helix</keyword>
<reference evidence="3 4" key="1">
    <citation type="submission" date="2009-08" db="EMBL/GenBank/DDBJ databases">
        <title>The Genome Sequence of Spizellomyces punctatus strain DAOM BR117.</title>
        <authorList>
            <consortium name="The Broad Institute Genome Sequencing Platform"/>
            <person name="Russ C."/>
            <person name="Cuomo C."/>
            <person name="Shea T."/>
            <person name="Young S.K."/>
            <person name="Zeng Q."/>
            <person name="Koehrsen M."/>
            <person name="Haas B."/>
            <person name="Borodovsky M."/>
            <person name="Guigo R."/>
            <person name="Alvarado L."/>
            <person name="Berlin A."/>
            <person name="Bochicchio J."/>
            <person name="Borenstein D."/>
            <person name="Chapman S."/>
            <person name="Chen Z."/>
            <person name="Engels R."/>
            <person name="Freedman E."/>
            <person name="Gellesch M."/>
            <person name="Goldberg J."/>
            <person name="Griggs A."/>
            <person name="Gujja S."/>
            <person name="Heiman D."/>
            <person name="Hepburn T."/>
            <person name="Howarth C."/>
            <person name="Jen D."/>
            <person name="Larson L."/>
            <person name="Lewis B."/>
            <person name="Mehta T."/>
            <person name="Park D."/>
            <person name="Pearson M."/>
            <person name="Roberts A."/>
            <person name="Saif S."/>
            <person name="Shenoy N."/>
            <person name="Sisk P."/>
            <person name="Stolte C."/>
            <person name="Sykes S."/>
            <person name="Thomson T."/>
            <person name="Walk T."/>
            <person name="White J."/>
            <person name="Yandava C."/>
            <person name="Burger G."/>
            <person name="Gray M.W."/>
            <person name="Holland P.W.H."/>
            <person name="King N."/>
            <person name="Lang F.B.F."/>
            <person name="Roger A.J."/>
            <person name="Ruiz-Trillo I."/>
            <person name="Lander E."/>
            <person name="Nusbaum C."/>
        </authorList>
    </citation>
    <scope>NUCLEOTIDE SEQUENCE [LARGE SCALE GENOMIC DNA]</scope>
    <source>
        <strain evidence="3 4">DAOM BR117</strain>
    </source>
</reference>
<dbReference type="VEuPathDB" id="FungiDB:SPPG_03346"/>
<dbReference type="EMBL" id="KQ257454">
    <property type="protein sequence ID" value="KND01545.1"/>
    <property type="molecule type" value="Genomic_DNA"/>
</dbReference>
<feature type="region of interest" description="Disordered" evidence="1">
    <location>
        <begin position="133"/>
        <end position="207"/>
    </location>
</feature>
<name>A0A0L0HKX3_SPIPD</name>
<dbReference type="InParanoid" id="A0A0L0HKX3"/>
<feature type="transmembrane region" description="Helical" evidence="2">
    <location>
        <begin position="49"/>
        <end position="67"/>
    </location>
</feature>
<dbReference type="GeneID" id="27686871"/>
<dbReference type="Proteomes" id="UP000053201">
    <property type="component" value="Unassembled WGS sequence"/>
</dbReference>
<keyword evidence="2" id="KW-0472">Membrane</keyword>
<keyword evidence="2" id="KW-0812">Transmembrane</keyword>
<protein>
    <submittedName>
        <fullName evidence="3">Uncharacterized protein</fullName>
    </submittedName>
</protein>
<dbReference type="AlphaFoldDB" id="A0A0L0HKX3"/>
<evidence type="ECO:0000313" key="4">
    <source>
        <dbReference type="Proteomes" id="UP000053201"/>
    </source>
</evidence>
<evidence type="ECO:0000313" key="3">
    <source>
        <dbReference type="EMBL" id="KND01545.1"/>
    </source>
</evidence>
<gene>
    <name evidence="3" type="ORF">SPPG_03346</name>
</gene>
<sequence>MSSANGPFSSIPVDERTMNHPLGRALIRLKTYQPTLEEQEALKTASRRVTVYSLVGAGAGGFLGNYLGRRRNWNFRPRIACAAAVAIVGFYTGGFLGLRSAAKYLYTLPNSPMMDIVRHEIKKEEFRRMGATLPEEIPDSAQERSTYSVNVSGDSSWGQEAPSSPFSAQPQPDFQTSNPVDASFPRSREDWEDVGKRRTNQYGDVIE</sequence>
<evidence type="ECO:0000256" key="1">
    <source>
        <dbReference type="SAM" id="MobiDB-lite"/>
    </source>
</evidence>
<feature type="compositionally biased region" description="Polar residues" evidence="1">
    <location>
        <begin position="143"/>
        <end position="158"/>
    </location>
</feature>
<accession>A0A0L0HKX3</accession>
<feature type="compositionally biased region" description="Basic and acidic residues" evidence="1">
    <location>
        <begin position="186"/>
        <end position="196"/>
    </location>
</feature>
<organism evidence="3 4">
    <name type="scientific">Spizellomyces punctatus (strain DAOM BR117)</name>
    <dbReference type="NCBI Taxonomy" id="645134"/>
    <lineage>
        <taxon>Eukaryota</taxon>
        <taxon>Fungi</taxon>
        <taxon>Fungi incertae sedis</taxon>
        <taxon>Chytridiomycota</taxon>
        <taxon>Chytridiomycota incertae sedis</taxon>
        <taxon>Chytridiomycetes</taxon>
        <taxon>Spizellomycetales</taxon>
        <taxon>Spizellomycetaceae</taxon>
        <taxon>Spizellomyces</taxon>
    </lineage>
</organism>
<keyword evidence="4" id="KW-1185">Reference proteome</keyword>
<dbReference type="RefSeq" id="XP_016609584.1">
    <property type="nucleotide sequence ID" value="XM_016751618.1"/>
</dbReference>
<proteinExistence type="predicted"/>
<feature type="compositionally biased region" description="Low complexity" evidence="1">
    <location>
        <begin position="161"/>
        <end position="175"/>
    </location>
</feature>
<feature type="transmembrane region" description="Helical" evidence="2">
    <location>
        <begin position="79"/>
        <end position="98"/>
    </location>
</feature>
<dbReference type="OrthoDB" id="5550032at2759"/>